<comment type="caution">
    <text evidence="2">The sequence shown here is derived from an EMBL/GenBank/DDBJ whole genome shotgun (WGS) entry which is preliminary data.</text>
</comment>
<keyword evidence="3" id="KW-1185">Reference proteome</keyword>
<sequence>MADSCEWGYEERRAGWSKFGRSVFPFLLLLLFGSSILSVRLLLPLPSGSLPAHSGGLDVGTPSRGPLLFDGPAGFLLPPSPFLDRCWSFDPVFLSPLLVRVSASKGGSATG</sequence>
<evidence type="ECO:0000313" key="3">
    <source>
        <dbReference type="Proteomes" id="UP000314294"/>
    </source>
</evidence>
<name>A0A4Z2H2W4_9TELE</name>
<reference evidence="2 3" key="1">
    <citation type="submission" date="2019-03" db="EMBL/GenBank/DDBJ databases">
        <title>First draft genome of Liparis tanakae, snailfish: a comprehensive survey of snailfish specific genes.</title>
        <authorList>
            <person name="Kim W."/>
            <person name="Song I."/>
            <person name="Jeong J.-H."/>
            <person name="Kim D."/>
            <person name="Kim S."/>
            <person name="Ryu S."/>
            <person name="Song J.Y."/>
            <person name="Lee S.K."/>
        </authorList>
    </citation>
    <scope>NUCLEOTIDE SEQUENCE [LARGE SCALE GENOMIC DNA]</scope>
    <source>
        <tissue evidence="2">Muscle</tissue>
    </source>
</reference>
<dbReference type="EMBL" id="SRLO01000344">
    <property type="protein sequence ID" value="TNN59931.1"/>
    <property type="molecule type" value="Genomic_DNA"/>
</dbReference>
<organism evidence="2 3">
    <name type="scientific">Liparis tanakae</name>
    <name type="common">Tanaka's snailfish</name>
    <dbReference type="NCBI Taxonomy" id="230148"/>
    <lineage>
        <taxon>Eukaryota</taxon>
        <taxon>Metazoa</taxon>
        <taxon>Chordata</taxon>
        <taxon>Craniata</taxon>
        <taxon>Vertebrata</taxon>
        <taxon>Euteleostomi</taxon>
        <taxon>Actinopterygii</taxon>
        <taxon>Neopterygii</taxon>
        <taxon>Teleostei</taxon>
        <taxon>Neoteleostei</taxon>
        <taxon>Acanthomorphata</taxon>
        <taxon>Eupercaria</taxon>
        <taxon>Perciformes</taxon>
        <taxon>Cottioidei</taxon>
        <taxon>Cottales</taxon>
        <taxon>Liparidae</taxon>
        <taxon>Liparis</taxon>
    </lineage>
</organism>
<dbReference type="Proteomes" id="UP000314294">
    <property type="component" value="Unassembled WGS sequence"/>
</dbReference>
<gene>
    <name evidence="2" type="ORF">EYF80_029835</name>
</gene>
<accession>A0A4Z2H2W4</accession>
<protein>
    <submittedName>
        <fullName evidence="2">Uncharacterized protein</fullName>
    </submittedName>
</protein>
<dbReference type="AlphaFoldDB" id="A0A4Z2H2W4"/>
<keyword evidence="1" id="KW-0472">Membrane</keyword>
<evidence type="ECO:0000313" key="2">
    <source>
        <dbReference type="EMBL" id="TNN59931.1"/>
    </source>
</evidence>
<keyword evidence="1" id="KW-1133">Transmembrane helix</keyword>
<evidence type="ECO:0000256" key="1">
    <source>
        <dbReference type="SAM" id="Phobius"/>
    </source>
</evidence>
<proteinExistence type="predicted"/>
<keyword evidence="1" id="KW-0812">Transmembrane</keyword>
<feature type="transmembrane region" description="Helical" evidence="1">
    <location>
        <begin position="23"/>
        <end position="43"/>
    </location>
</feature>